<dbReference type="PANTHER" id="PTHR11439:SF524">
    <property type="entry name" value="RNA-DIRECTED DNA POLYMERASE, PROTEIN KINASE RLK-PELLE-DLSV FAMILY"/>
    <property type="match status" value="1"/>
</dbReference>
<dbReference type="PANTHER" id="PTHR11439">
    <property type="entry name" value="GAG-POL-RELATED RETROTRANSPOSON"/>
    <property type="match status" value="1"/>
</dbReference>
<keyword evidence="1" id="KW-0175">Coiled coil</keyword>
<dbReference type="AlphaFoldDB" id="A0A8T2ER62"/>
<comment type="caution">
    <text evidence="4">The sequence shown here is derived from an EMBL/GenBank/DDBJ whole genome shotgun (WGS) entry which is preliminary data.</text>
</comment>
<keyword evidence="5" id="KW-1185">Reference proteome</keyword>
<name>A0A8T2ER62_9BRAS</name>
<organism evidence="4 5">
    <name type="scientific">Arabidopsis thaliana x Arabidopsis arenosa</name>
    <dbReference type="NCBI Taxonomy" id="1240361"/>
    <lineage>
        <taxon>Eukaryota</taxon>
        <taxon>Viridiplantae</taxon>
        <taxon>Streptophyta</taxon>
        <taxon>Embryophyta</taxon>
        <taxon>Tracheophyta</taxon>
        <taxon>Spermatophyta</taxon>
        <taxon>Magnoliopsida</taxon>
        <taxon>eudicotyledons</taxon>
        <taxon>Gunneridae</taxon>
        <taxon>Pentapetalae</taxon>
        <taxon>rosids</taxon>
        <taxon>malvids</taxon>
        <taxon>Brassicales</taxon>
        <taxon>Brassicaceae</taxon>
        <taxon>Camelineae</taxon>
        <taxon>Arabidopsis</taxon>
    </lineage>
</organism>
<evidence type="ECO:0000313" key="4">
    <source>
        <dbReference type="EMBL" id="KAG7626665.1"/>
    </source>
</evidence>
<dbReference type="InterPro" id="IPR013103">
    <property type="entry name" value="RVT_2"/>
</dbReference>
<feature type="domain" description="Integrase catalytic" evidence="3">
    <location>
        <begin position="515"/>
        <end position="597"/>
    </location>
</feature>
<dbReference type="Pfam" id="PF22936">
    <property type="entry name" value="Pol_BBD"/>
    <property type="match status" value="1"/>
</dbReference>
<dbReference type="EMBL" id="JAEFBK010000003">
    <property type="protein sequence ID" value="KAG7626665.1"/>
    <property type="molecule type" value="Genomic_DNA"/>
</dbReference>
<dbReference type="CDD" id="cd09272">
    <property type="entry name" value="RNase_HI_RT_Ty1"/>
    <property type="match status" value="1"/>
</dbReference>
<evidence type="ECO:0000313" key="5">
    <source>
        <dbReference type="Proteomes" id="UP000694240"/>
    </source>
</evidence>
<evidence type="ECO:0000256" key="1">
    <source>
        <dbReference type="SAM" id="Coils"/>
    </source>
</evidence>
<dbReference type="InterPro" id="IPR054722">
    <property type="entry name" value="PolX-like_BBD"/>
</dbReference>
<feature type="region of interest" description="Disordered" evidence="2">
    <location>
        <begin position="671"/>
        <end position="718"/>
    </location>
</feature>
<proteinExistence type="predicted"/>
<dbReference type="Pfam" id="PF13976">
    <property type="entry name" value="gag_pre-integrs"/>
    <property type="match status" value="1"/>
</dbReference>
<reference evidence="4 5" key="1">
    <citation type="submission" date="2020-12" db="EMBL/GenBank/DDBJ databases">
        <title>Concerted genomic and epigenomic changes stabilize Arabidopsis allopolyploids.</title>
        <authorList>
            <person name="Chen Z."/>
        </authorList>
    </citation>
    <scope>NUCLEOTIDE SEQUENCE [LARGE SCALE GENOMIC DNA]</scope>
    <source>
        <strain evidence="4">Allo738</strain>
        <tissue evidence="4">Leaf</tissue>
    </source>
</reference>
<feature type="region of interest" description="Disordered" evidence="2">
    <location>
        <begin position="637"/>
        <end position="656"/>
    </location>
</feature>
<dbReference type="Pfam" id="PF14223">
    <property type="entry name" value="Retrotran_gag_2"/>
    <property type="match status" value="1"/>
</dbReference>
<dbReference type="PROSITE" id="PS50994">
    <property type="entry name" value="INTEGRASE"/>
    <property type="match status" value="1"/>
</dbReference>
<dbReference type="InterPro" id="IPR001584">
    <property type="entry name" value="Integrase_cat-core"/>
</dbReference>
<accession>A0A8T2ER62</accession>
<feature type="compositionally biased region" description="Polar residues" evidence="2">
    <location>
        <begin position="637"/>
        <end position="646"/>
    </location>
</feature>
<evidence type="ECO:0000259" key="3">
    <source>
        <dbReference type="PROSITE" id="PS50994"/>
    </source>
</evidence>
<protein>
    <submittedName>
        <fullName evidence="4">GAG-pre-integrase domain</fullName>
    </submittedName>
</protein>
<dbReference type="GO" id="GO:0015074">
    <property type="term" value="P:DNA integration"/>
    <property type="evidence" value="ECO:0007669"/>
    <property type="project" value="InterPro"/>
</dbReference>
<feature type="region of interest" description="Disordered" evidence="2">
    <location>
        <begin position="240"/>
        <end position="265"/>
    </location>
</feature>
<evidence type="ECO:0000256" key="2">
    <source>
        <dbReference type="SAM" id="MobiDB-lite"/>
    </source>
</evidence>
<feature type="compositionally biased region" description="Low complexity" evidence="2">
    <location>
        <begin position="683"/>
        <end position="708"/>
    </location>
</feature>
<dbReference type="Proteomes" id="UP000694240">
    <property type="component" value="Chromosome 3"/>
</dbReference>
<gene>
    <name evidence="4" type="ORF">ISN45_At03g028010</name>
</gene>
<dbReference type="Pfam" id="PF07727">
    <property type="entry name" value="RVT_2"/>
    <property type="match status" value="1"/>
</dbReference>
<sequence length="1272" mass="142935">MDSQIQLYSHPVIHISNCVTVQLTERNYLLWKTQFESFLSGQNLLGFVNGAIKPPPAVNTLTQIDGLTTEVQNPDYQAWQRSDQVVRAWLLGSLSEDILREVVHTITAQEVWTALAQHFNKVSSSRLFELQRKLQTIEKLDKSMEDYVREIKRICEQLASIGNPVSEKMKIFAALHGLGRDYEPIKTSIEGSMDLHPPPTFESVIPRLTGFADRMAGYNAGNEVSPHLAFNITTTNGSHYYSSQGPGNGKPVNNNKGRSNFTTKGRGFHQQISSCSSGGDRIICQICGKPGHPALKCWHHFNNSYQHEELPSALAALRITDVTETPGHDWFTDSAATAHVTNSANRLRQSQPYSGSDAVMVGNGEFLPITHTGSTSLQSTSGNLPLTDVLVCPDIAKSLISVSKLTSDYPCCVEFDCDTVRITDKATKRLLTMGHHNKGLYMLKNHSPLEVYYSSRQQAASDAVWHRRLGHPNAQILQHLSTTKAISVNKNTKMVCEACQLGKSLKLPFSASSFVASRPLQRIHCDLWGPSPIMSVQGFRYYAVFIDNYSRFSWFYPLKLKSDFALIFSLFQAMVENQFQQKIGTFQCDGGGRVYISRHVIFDESLFPFSSMAYIHLQPANVTPLMSAWLKGCSVQEQNQTGTSTENQDHNDQNSVPSGRVLLREEESTGCTAGFDPVSIGNSSSSSTHESSQVQTTQPSQSTHPMTTRLKDGIRKPNPRYVLHSQRVSYPEPKTVTAALKDEGWTGAMHEEMDNCSEAKTWSLVPYTPNMHVLGSKWVFRTKLNADGSLDKLKARLVAKGFNQEEGIDYLETYSPVVRTPTVRSVLHLATIMQWDIKQMDVKNAFLHGDLTETVYMMQPAGFVDKSKPDHVYLLHKSIYGLKQSPHAWFDKFSTYLIEFGFECSKPDPSLFVYIKNKSIILLLLYVDDMIITRNSSNAMSKLLDSLNTEFRMKDMGRLHYFLGIQVQFHSEGMFLSQQKYAEDLLVVAAMSDCAPMPTPLPLQLTAIPAQDEIFDNPTYFRSLAGKLQYLTLTRPDIQFAVNFVCQKMHAPTVSDFNLLKRILRYIKGTITMGISFNKNTNCRLRAYCDSDYGNCIDSRRSIGGYCTFLGTNIISWSSQKQDSVSKSSTEAEYRTLSDIASEVTWLGSFLKELGIPLLDTPEIYCDNLSSVYLSTNPAFHKRSKHFQLHYHYVRERVALGALIVKHIPGHQQIADIFTKSLPIKPFCDLRYKLGVDVPPTPSLRGGGLLERMHLVLRQQLGLVKRRTRSEL</sequence>
<feature type="coiled-coil region" evidence="1">
    <location>
        <begin position="130"/>
        <end position="157"/>
    </location>
</feature>
<dbReference type="InterPro" id="IPR025724">
    <property type="entry name" value="GAG-pre-integrase_dom"/>
</dbReference>